<dbReference type="FunFam" id="1.10.357.70:FF:000002">
    <property type="entry name" value="Exocyst complex component SEC6"/>
    <property type="match status" value="1"/>
</dbReference>
<keyword evidence="3" id="KW-0268">Exocytosis</keyword>
<dbReference type="Gene3D" id="1.10.357.50">
    <property type="match status" value="1"/>
</dbReference>
<keyword evidence="2" id="KW-0813">Transport</keyword>
<dbReference type="InterPro" id="IPR010326">
    <property type="entry name" value="EXOC3/Sec6"/>
</dbReference>
<dbReference type="Gene3D" id="1.10.357.70">
    <property type="entry name" value="Exocyst complex component Sec6, C-terminal domain"/>
    <property type="match status" value="1"/>
</dbReference>
<evidence type="ECO:0000313" key="5">
    <source>
        <dbReference type="EMBL" id="VAI60732.1"/>
    </source>
</evidence>
<dbReference type="Proteomes" id="UP000324705">
    <property type="component" value="Chromosome 6B"/>
</dbReference>
<dbReference type="PANTHER" id="PTHR21292:SF1">
    <property type="entry name" value="EXOCYST COMPLEX COMPONENT 3"/>
    <property type="match status" value="1"/>
</dbReference>
<organism evidence="5 6">
    <name type="scientific">Triticum turgidum subsp. durum</name>
    <name type="common">Durum wheat</name>
    <name type="synonym">Triticum durum</name>
    <dbReference type="NCBI Taxonomy" id="4567"/>
    <lineage>
        <taxon>Eukaryota</taxon>
        <taxon>Viridiplantae</taxon>
        <taxon>Streptophyta</taxon>
        <taxon>Embryophyta</taxon>
        <taxon>Tracheophyta</taxon>
        <taxon>Spermatophyta</taxon>
        <taxon>Magnoliopsida</taxon>
        <taxon>Liliopsida</taxon>
        <taxon>Poales</taxon>
        <taxon>Poaceae</taxon>
        <taxon>BOP clade</taxon>
        <taxon>Pooideae</taxon>
        <taxon>Triticodae</taxon>
        <taxon>Triticeae</taxon>
        <taxon>Triticinae</taxon>
        <taxon>Triticum</taxon>
    </lineage>
</organism>
<dbReference type="PANTHER" id="PTHR21292">
    <property type="entry name" value="EXOCYST COMPLEX COMPONENT SEC6-RELATED"/>
    <property type="match status" value="1"/>
</dbReference>
<dbReference type="AlphaFoldDB" id="A0A9R1BDM2"/>
<name>A0A9R1BDM2_TRITD</name>
<dbReference type="FunFam" id="1.10.357.50:FF:000003">
    <property type="entry name" value="Exocyst complex component SEC6"/>
    <property type="match status" value="1"/>
</dbReference>
<dbReference type="Gramene" id="TRITD6Bv1G177400.7">
    <property type="protein sequence ID" value="TRITD6Bv1G177400.7"/>
    <property type="gene ID" value="TRITD6Bv1G177400"/>
</dbReference>
<protein>
    <recommendedName>
        <fullName evidence="7">Exocyst complex component Sec6</fullName>
    </recommendedName>
</protein>
<dbReference type="Pfam" id="PF06046">
    <property type="entry name" value="Sec6"/>
    <property type="match status" value="1"/>
</dbReference>
<dbReference type="GO" id="GO:0051601">
    <property type="term" value="P:exocyst localization"/>
    <property type="evidence" value="ECO:0007669"/>
    <property type="project" value="TreeGrafter"/>
</dbReference>
<dbReference type="InterPro" id="IPR042532">
    <property type="entry name" value="EXOC3/Sec6_C"/>
</dbReference>
<gene>
    <name evidence="5" type="ORF">TRITD_6Bv1G177400</name>
</gene>
<evidence type="ECO:0000256" key="3">
    <source>
        <dbReference type="ARBA" id="ARBA00022483"/>
    </source>
</evidence>
<proteinExistence type="inferred from homology"/>
<sequence length="579" mass="65566">MLIDHGKHLKRHYGNILLTSLNFQKRPSDVGPSSKVVEMQEIIDQQVAEEAAEAEGAGAMATIANQRRTTKKGAGAASTPRNSTQEKSKTQGKGYKDKCYECIGKAVEARFDKLLTELVFSEDMMEALEEAKAIGEELGDIYDYVAPCFPPRYEIFQLLVNLYTERFIHMLRLLSERANDIQNINILKVTGWVVQYQDNLIGLGVDESLAQVCSESGALDPLMNMYVERMQATTKKWYTNILEADKTQPPKSTEDGKLYTPAAVDLFRILTEQVQIVRENSTDVMLYRIALAVIQVMLDFQAAERQSLEEPASDVGLETLCALINNNLRCYELSSELSSSTLEALPPNYAEQVNFEDTCKGFLEVAKEAVLQTVSVIFEDPGVQDLLAKVYQKDWMDGMVTEYLVATFADYFGDVKLYIEDRSFRRFVESCLEETIVVYVDHLLSQKNYIKEETVERMRLDEEVLMDFFREHTSVTKVENRVRILADLRELASAESLDSFTLIYTNILEHQPDCPSEVVEKLVALREGIPRKEAKEVVQECKEIYENSLIDGNPPKSGFVFGKLKCLTVKKGIWGKLGQ</sequence>
<dbReference type="GO" id="GO:0000145">
    <property type="term" value="C:exocyst"/>
    <property type="evidence" value="ECO:0007669"/>
    <property type="project" value="InterPro"/>
</dbReference>
<evidence type="ECO:0000256" key="4">
    <source>
        <dbReference type="SAM" id="MobiDB-lite"/>
    </source>
</evidence>
<comment type="similarity">
    <text evidence="1">Belongs to the SEC6 family.</text>
</comment>
<keyword evidence="6" id="KW-1185">Reference proteome</keyword>
<evidence type="ECO:0008006" key="7">
    <source>
        <dbReference type="Google" id="ProtNLM"/>
    </source>
</evidence>
<dbReference type="EMBL" id="LT934122">
    <property type="protein sequence ID" value="VAI60732.1"/>
    <property type="molecule type" value="Genomic_DNA"/>
</dbReference>
<dbReference type="GO" id="GO:0000149">
    <property type="term" value="F:SNARE binding"/>
    <property type="evidence" value="ECO:0007669"/>
    <property type="project" value="TreeGrafter"/>
</dbReference>
<dbReference type="GO" id="GO:0006887">
    <property type="term" value="P:exocytosis"/>
    <property type="evidence" value="ECO:0007669"/>
    <property type="project" value="UniProtKB-KW"/>
</dbReference>
<reference evidence="5 6" key="1">
    <citation type="submission" date="2017-09" db="EMBL/GenBank/DDBJ databases">
        <authorList>
            <consortium name="International Durum Wheat Genome Sequencing Consortium (IDWGSC)"/>
            <person name="Milanesi L."/>
        </authorList>
    </citation>
    <scope>NUCLEOTIDE SEQUENCE [LARGE SCALE GENOMIC DNA]</scope>
    <source>
        <strain evidence="6">cv. Svevo</strain>
    </source>
</reference>
<evidence type="ECO:0000256" key="1">
    <source>
        <dbReference type="ARBA" id="ARBA00009447"/>
    </source>
</evidence>
<feature type="region of interest" description="Disordered" evidence="4">
    <location>
        <begin position="62"/>
        <end position="91"/>
    </location>
</feature>
<accession>A0A9R1BDM2</accession>
<evidence type="ECO:0000313" key="6">
    <source>
        <dbReference type="Proteomes" id="UP000324705"/>
    </source>
</evidence>
<evidence type="ECO:0000256" key="2">
    <source>
        <dbReference type="ARBA" id="ARBA00022448"/>
    </source>
</evidence>